<accession>F0SYW9</accession>
<gene>
    <name evidence="1" type="ordered locus">Sgly_1709</name>
</gene>
<dbReference type="Proteomes" id="UP000007488">
    <property type="component" value="Chromosome"/>
</dbReference>
<reference evidence="2" key="2">
    <citation type="submission" date="2011-02" db="EMBL/GenBank/DDBJ databases">
        <title>The complete genome of Syntrophobotulus glycolicus DSM 8271.</title>
        <authorList>
            <person name="Lucas S."/>
            <person name="Copeland A."/>
            <person name="Lapidus A."/>
            <person name="Bruce D."/>
            <person name="Goodwin L."/>
            <person name="Pitluck S."/>
            <person name="Kyrpides N."/>
            <person name="Mavromatis K."/>
            <person name="Pagani I."/>
            <person name="Ivanova N."/>
            <person name="Mikhailova N."/>
            <person name="Chertkov O."/>
            <person name="Held B."/>
            <person name="Detter J.C."/>
            <person name="Tapia R."/>
            <person name="Han C."/>
            <person name="Land M."/>
            <person name="Hauser L."/>
            <person name="Markowitz V."/>
            <person name="Cheng J.-F."/>
            <person name="Hugenholtz P."/>
            <person name="Woyke T."/>
            <person name="Wu D."/>
            <person name="Spring S."/>
            <person name="Schroeder M."/>
            <person name="Brambilla E."/>
            <person name="Klenk H.-P."/>
            <person name="Eisen J.A."/>
        </authorList>
    </citation>
    <scope>NUCLEOTIDE SEQUENCE [LARGE SCALE GENOMIC DNA]</scope>
    <source>
        <strain evidence="2">DSM 8271 / FlGlyR</strain>
    </source>
</reference>
<dbReference type="eggNOG" id="COG0142">
    <property type="taxonomic scope" value="Bacteria"/>
</dbReference>
<protein>
    <recommendedName>
        <fullName evidence="3">Polyprenyl synthetase</fullName>
    </recommendedName>
</protein>
<keyword evidence="2" id="KW-1185">Reference proteome</keyword>
<dbReference type="HOGENOM" id="CLU_094946_0_0_9"/>
<organism evidence="1 2">
    <name type="scientific">Syntrophobotulus glycolicus (strain DSM 8271 / FlGlyR)</name>
    <dbReference type="NCBI Taxonomy" id="645991"/>
    <lineage>
        <taxon>Bacteria</taxon>
        <taxon>Bacillati</taxon>
        <taxon>Bacillota</taxon>
        <taxon>Clostridia</taxon>
        <taxon>Eubacteriales</taxon>
        <taxon>Desulfitobacteriaceae</taxon>
        <taxon>Syntrophobotulus</taxon>
    </lineage>
</organism>
<dbReference type="AlphaFoldDB" id="F0SYW9"/>
<dbReference type="Gene3D" id="1.10.600.10">
    <property type="entry name" value="Farnesyl Diphosphate Synthase"/>
    <property type="match status" value="1"/>
</dbReference>
<proteinExistence type="predicted"/>
<name>F0SYW9_SYNGF</name>
<reference evidence="1 2" key="1">
    <citation type="journal article" date="2011" name="Stand. Genomic Sci.">
        <title>Complete genome sequence of Syntrophobotulus glycolicus type strain (FlGlyR).</title>
        <authorList>
            <person name="Han C."/>
            <person name="Mwirichia R."/>
            <person name="Chertkov O."/>
            <person name="Held B."/>
            <person name="Lapidus A."/>
            <person name="Nolan M."/>
            <person name="Lucas S."/>
            <person name="Hammon N."/>
            <person name="Deshpande S."/>
            <person name="Cheng J.F."/>
            <person name="Tapia R."/>
            <person name="Goodwin L."/>
            <person name="Pitluck S."/>
            <person name="Huntemann M."/>
            <person name="Liolios K."/>
            <person name="Ivanova N."/>
            <person name="Pagani I."/>
            <person name="Mavromatis K."/>
            <person name="Ovchinikova G."/>
            <person name="Pati A."/>
            <person name="Chen A."/>
            <person name="Palaniappan K."/>
            <person name="Land M."/>
            <person name="Hauser L."/>
            <person name="Brambilla E.M."/>
            <person name="Rohde M."/>
            <person name="Spring S."/>
            <person name="Sikorski J."/>
            <person name="Goker M."/>
            <person name="Woyke T."/>
            <person name="Bristow J."/>
            <person name="Eisen J.A."/>
            <person name="Markowitz V."/>
            <person name="Hugenholtz P."/>
            <person name="Kyrpides N.C."/>
            <person name="Klenk H.P."/>
            <person name="Detter J.C."/>
        </authorList>
    </citation>
    <scope>NUCLEOTIDE SEQUENCE [LARGE SCALE GENOMIC DNA]</scope>
    <source>
        <strain evidence="2">DSM 8271 / FlGlyR</strain>
    </source>
</reference>
<dbReference type="EMBL" id="CP002547">
    <property type="protein sequence ID" value="ADY56006.1"/>
    <property type="molecule type" value="Genomic_DNA"/>
</dbReference>
<evidence type="ECO:0000313" key="2">
    <source>
        <dbReference type="Proteomes" id="UP000007488"/>
    </source>
</evidence>
<dbReference type="CDD" id="cd00385">
    <property type="entry name" value="Isoprenoid_Biosyn_C1"/>
    <property type="match status" value="1"/>
</dbReference>
<evidence type="ECO:0000313" key="1">
    <source>
        <dbReference type="EMBL" id="ADY56006.1"/>
    </source>
</evidence>
<dbReference type="OrthoDB" id="1795180at2"/>
<sequence>MTAIQGFHQQLETLHAHMNSEIRFKNAKLEELVELSLNDLELNLCPAVVFAVTRALQKEELKMLSLASLFQYIFLADKIHRLVTDGDLPEQARQYPILVGDYLFGQTFLKLCEKDLHPYLREFTGLIETMNEGVIHRWSLKEKQMTLEEYKHILSKERASVTKLAAGITAELNGAEESVKDQLESFGYHIGMAWAFSEEGQGYAVINTYLDQARADMECLSGRCLVEPLDQLYQYVQGNLIRNN</sequence>
<dbReference type="KEGG" id="sgy:Sgly_1709"/>
<dbReference type="InterPro" id="IPR008949">
    <property type="entry name" value="Isoprenoid_synthase_dom_sf"/>
</dbReference>
<evidence type="ECO:0008006" key="3">
    <source>
        <dbReference type="Google" id="ProtNLM"/>
    </source>
</evidence>
<dbReference type="STRING" id="645991.Sgly_1709"/>
<dbReference type="RefSeq" id="WP_013624874.1">
    <property type="nucleotide sequence ID" value="NC_015172.1"/>
</dbReference>
<dbReference type="SUPFAM" id="SSF48576">
    <property type="entry name" value="Terpenoid synthases"/>
    <property type="match status" value="1"/>
</dbReference>